<keyword evidence="1" id="KW-0732">Signal</keyword>
<dbReference type="KEGG" id="xal:XALC_2069"/>
<keyword evidence="3" id="KW-1185">Reference proteome</keyword>
<gene>
    <name evidence="2" type="ordered locus">XALc_2069</name>
</gene>
<feature type="chain" id="PRO_5003036896" evidence="1">
    <location>
        <begin position="25"/>
        <end position="156"/>
    </location>
</feature>
<dbReference type="AlphaFoldDB" id="D2U8X5"/>
<proteinExistence type="predicted"/>
<protein>
    <submittedName>
        <fullName evidence="2">Hypothetical secreted protein</fullName>
    </submittedName>
</protein>
<dbReference type="EMBL" id="FP565176">
    <property type="protein sequence ID" value="CBA16553.1"/>
    <property type="molecule type" value="Genomic_DNA"/>
</dbReference>
<sequence>MKLAIVCNVFLTVAVALQATTVLAQQAQNCPQLPPQASLQWNERSDKGLIVCRAATADGRQVLGIMLTAHDPHIPLSRTLREEKGSIGGEMVQWYRPDVGGAEIPGLASRRIAIIELKKGQFAQVWIDAGDAQELQKLQGLVQALDMHQASLALEH</sequence>
<reference evidence="2 3" key="1">
    <citation type="journal article" date="2009" name="BMC Genomics">
        <title>The complete genome sequence of Xanthomonas albilineans provides new insights into the reductive genome evolution of the xylem-limited Xanthomonadaceae.</title>
        <authorList>
            <person name="Pieretti I."/>
            <person name="Royer M."/>
            <person name="Barbe V."/>
            <person name="Carrere S."/>
            <person name="Koebnik R."/>
            <person name="Cociancich S."/>
            <person name="Couloux A."/>
            <person name="Darrasse A."/>
            <person name="Gouzy J."/>
            <person name="Jacques M.A."/>
            <person name="Lauber E."/>
            <person name="Manceau C."/>
            <person name="Mangenot S."/>
            <person name="Poussier S."/>
            <person name="Segurens B."/>
            <person name="Szurek B."/>
            <person name="Verdier V."/>
            <person name="Arlat M."/>
            <person name="Rott P."/>
        </authorList>
    </citation>
    <scope>NUCLEOTIDE SEQUENCE [LARGE SCALE GENOMIC DNA]</scope>
    <source>
        <strain evidence="3">GPE PC73 / CFBP 7063</strain>
    </source>
</reference>
<dbReference type="RefSeq" id="WP_012916553.1">
    <property type="nucleotide sequence ID" value="NC_013722.1"/>
</dbReference>
<feature type="signal peptide" evidence="1">
    <location>
        <begin position="1"/>
        <end position="24"/>
    </location>
</feature>
<name>D2U8X5_XANAP</name>
<dbReference type="eggNOG" id="ENOG5031E10">
    <property type="taxonomic scope" value="Bacteria"/>
</dbReference>
<evidence type="ECO:0000313" key="2">
    <source>
        <dbReference type="EMBL" id="CBA16553.1"/>
    </source>
</evidence>
<organism evidence="2 3">
    <name type="scientific">Xanthomonas albilineans (strain GPE PC73 / CFBP 7063)</name>
    <dbReference type="NCBI Taxonomy" id="380358"/>
    <lineage>
        <taxon>Bacteria</taxon>
        <taxon>Pseudomonadati</taxon>
        <taxon>Pseudomonadota</taxon>
        <taxon>Gammaproteobacteria</taxon>
        <taxon>Lysobacterales</taxon>
        <taxon>Lysobacteraceae</taxon>
        <taxon>Xanthomonas</taxon>
    </lineage>
</organism>
<accession>D2U8X5</accession>
<dbReference type="PATRIC" id="fig|29447.3.peg.2033"/>
<dbReference type="OrthoDB" id="5988253at2"/>
<evidence type="ECO:0000256" key="1">
    <source>
        <dbReference type="SAM" id="SignalP"/>
    </source>
</evidence>
<evidence type="ECO:0000313" key="3">
    <source>
        <dbReference type="Proteomes" id="UP000001890"/>
    </source>
</evidence>
<dbReference type="Proteomes" id="UP000001890">
    <property type="component" value="Chromosome"/>
</dbReference>
<dbReference type="GeneID" id="57877376"/>